<dbReference type="Proteomes" id="UP000030746">
    <property type="component" value="Unassembled WGS sequence"/>
</dbReference>
<protein>
    <submittedName>
        <fullName evidence="1">Uncharacterized protein</fullName>
    </submittedName>
</protein>
<proteinExistence type="predicted"/>
<organism evidence="1 2">
    <name type="scientific">Lottia gigantea</name>
    <name type="common">Giant owl limpet</name>
    <dbReference type="NCBI Taxonomy" id="225164"/>
    <lineage>
        <taxon>Eukaryota</taxon>
        <taxon>Metazoa</taxon>
        <taxon>Spiralia</taxon>
        <taxon>Lophotrochozoa</taxon>
        <taxon>Mollusca</taxon>
        <taxon>Gastropoda</taxon>
        <taxon>Patellogastropoda</taxon>
        <taxon>Lottioidea</taxon>
        <taxon>Lottiidae</taxon>
        <taxon>Lottia</taxon>
    </lineage>
</organism>
<dbReference type="RefSeq" id="XP_009054251.1">
    <property type="nucleotide sequence ID" value="XM_009056003.1"/>
</dbReference>
<evidence type="ECO:0000313" key="1">
    <source>
        <dbReference type="EMBL" id="ESO95051.1"/>
    </source>
</evidence>
<keyword evidence="2" id="KW-1185">Reference proteome</keyword>
<dbReference type="CTD" id="20238503"/>
<dbReference type="HOGENOM" id="CLU_2087536_0_0_1"/>
<dbReference type="KEGG" id="lgi:LOTGIDRAFT_160813"/>
<dbReference type="AlphaFoldDB" id="V4AN62"/>
<name>V4AN62_LOTGI</name>
<gene>
    <name evidence="1" type="ORF">LOTGIDRAFT_160813</name>
</gene>
<dbReference type="GeneID" id="20238503"/>
<sequence>MESRSNCISTIERFAMCGLYIQVSTDENTNDDRDLIKVSFSTVEESSLQDLGEELLPAGYREESTAAISYTYLVECGFNTVNGVLKFVEYKRVRRSTIEIGIIHPGYSENRKRTFKR</sequence>
<reference evidence="1 2" key="1">
    <citation type="journal article" date="2013" name="Nature">
        <title>Insights into bilaterian evolution from three spiralian genomes.</title>
        <authorList>
            <person name="Simakov O."/>
            <person name="Marletaz F."/>
            <person name="Cho S.J."/>
            <person name="Edsinger-Gonzales E."/>
            <person name="Havlak P."/>
            <person name="Hellsten U."/>
            <person name="Kuo D.H."/>
            <person name="Larsson T."/>
            <person name="Lv J."/>
            <person name="Arendt D."/>
            <person name="Savage R."/>
            <person name="Osoegawa K."/>
            <person name="de Jong P."/>
            <person name="Grimwood J."/>
            <person name="Chapman J.A."/>
            <person name="Shapiro H."/>
            <person name="Aerts A."/>
            <person name="Otillar R.P."/>
            <person name="Terry A.Y."/>
            <person name="Boore J.L."/>
            <person name="Grigoriev I.V."/>
            <person name="Lindberg D.R."/>
            <person name="Seaver E.C."/>
            <person name="Weisblat D.A."/>
            <person name="Putnam N.H."/>
            <person name="Rokhsar D.S."/>
        </authorList>
    </citation>
    <scope>NUCLEOTIDE SEQUENCE [LARGE SCALE GENOMIC DNA]</scope>
</reference>
<dbReference type="EMBL" id="KB201701">
    <property type="protein sequence ID" value="ESO95051.1"/>
    <property type="molecule type" value="Genomic_DNA"/>
</dbReference>
<evidence type="ECO:0000313" key="2">
    <source>
        <dbReference type="Proteomes" id="UP000030746"/>
    </source>
</evidence>
<accession>V4AN62</accession>